<evidence type="ECO:0000313" key="12">
    <source>
        <dbReference type="Proteomes" id="UP000192917"/>
    </source>
</evidence>
<accession>A0A1Y6B636</accession>
<dbReference type="Pfam" id="PF02367">
    <property type="entry name" value="TsaE"/>
    <property type="match status" value="1"/>
</dbReference>
<protein>
    <recommendedName>
        <fullName evidence="3">tRNA threonylcarbamoyladenosine biosynthesis protein TsaE</fullName>
    </recommendedName>
    <alternativeName>
        <fullName evidence="10">t(6)A37 threonylcarbamoyladenosine biosynthesis protein TsaE</fullName>
    </alternativeName>
</protein>
<keyword evidence="12" id="KW-1185">Reference proteome</keyword>
<sequence length="149" mass="16007">MVLALPDEAATAALAARLAPLLRPGDLVCLEGELGAGKTAFARALINALPGPREEVPSPTFTLVQTYPRDGLEVWHFDLYRLERPGEIWELGLEEALVAGASLIEWPSRAGGLLPEERLVLRFAHAGAGRRVTLEPHGAWAGRLTELAG</sequence>
<evidence type="ECO:0000256" key="6">
    <source>
        <dbReference type="ARBA" id="ARBA00022723"/>
    </source>
</evidence>
<dbReference type="SUPFAM" id="SSF52540">
    <property type="entry name" value="P-loop containing nucleoside triphosphate hydrolases"/>
    <property type="match status" value="1"/>
</dbReference>
<dbReference type="InterPro" id="IPR003442">
    <property type="entry name" value="T6A_TsaE"/>
</dbReference>
<keyword evidence="6" id="KW-0479">Metal-binding</keyword>
<evidence type="ECO:0000256" key="5">
    <source>
        <dbReference type="ARBA" id="ARBA00022694"/>
    </source>
</evidence>
<proteinExistence type="inferred from homology"/>
<keyword evidence="7" id="KW-0547">Nucleotide-binding</keyword>
<evidence type="ECO:0000256" key="4">
    <source>
        <dbReference type="ARBA" id="ARBA00022490"/>
    </source>
</evidence>
<keyword evidence="4" id="KW-0963">Cytoplasm</keyword>
<keyword evidence="9" id="KW-0460">Magnesium</keyword>
<dbReference type="Gene3D" id="3.40.50.300">
    <property type="entry name" value="P-loop containing nucleotide triphosphate hydrolases"/>
    <property type="match status" value="1"/>
</dbReference>
<evidence type="ECO:0000256" key="1">
    <source>
        <dbReference type="ARBA" id="ARBA00004496"/>
    </source>
</evidence>
<dbReference type="GO" id="GO:0005524">
    <property type="term" value="F:ATP binding"/>
    <property type="evidence" value="ECO:0007669"/>
    <property type="project" value="UniProtKB-KW"/>
</dbReference>
<dbReference type="PANTHER" id="PTHR33540:SF2">
    <property type="entry name" value="TRNA THREONYLCARBAMOYLADENOSINE BIOSYNTHESIS PROTEIN TSAE"/>
    <property type="match status" value="1"/>
</dbReference>
<comment type="subcellular location">
    <subcellularLocation>
        <location evidence="1">Cytoplasm</location>
    </subcellularLocation>
</comment>
<dbReference type="AlphaFoldDB" id="A0A1Y6B636"/>
<reference evidence="11 12" key="1">
    <citation type="submission" date="2017-04" db="EMBL/GenBank/DDBJ databases">
        <authorList>
            <person name="Afonso C.L."/>
            <person name="Miller P.J."/>
            <person name="Scott M.A."/>
            <person name="Spackman E."/>
            <person name="Goraichik I."/>
            <person name="Dimitrov K.M."/>
            <person name="Suarez D.L."/>
            <person name="Swayne D.E."/>
        </authorList>
    </citation>
    <scope>NUCLEOTIDE SEQUENCE [LARGE SCALE GENOMIC DNA]</scope>
    <source>
        <strain evidence="11 12">USBA 355</strain>
    </source>
</reference>
<evidence type="ECO:0000256" key="3">
    <source>
        <dbReference type="ARBA" id="ARBA00019010"/>
    </source>
</evidence>
<evidence type="ECO:0000313" key="11">
    <source>
        <dbReference type="EMBL" id="SME94117.1"/>
    </source>
</evidence>
<dbReference type="InterPro" id="IPR027417">
    <property type="entry name" value="P-loop_NTPase"/>
</dbReference>
<gene>
    <name evidence="11" type="ORF">SAMN05428998_101645</name>
</gene>
<name>A0A1Y6B636_9PROT</name>
<dbReference type="GO" id="GO:0005737">
    <property type="term" value="C:cytoplasm"/>
    <property type="evidence" value="ECO:0007669"/>
    <property type="project" value="UniProtKB-SubCell"/>
</dbReference>
<comment type="similarity">
    <text evidence="2">Belongs to the TsaE family.</text>
</comment>
<dbReference type="Proteomes" id="UP000192917">
    <property type="component" value="Unassembled WGS sequence"/>
</dbReference>
<dbReference type="PANTHER" id="PTHR33540">
    <property type="entry name" value="TRNA THREONYLCARBAMOYLADENOSINE BIOSYNTHESIS PROTEIN TSAE"/>
    <property type="match status" value="1"/>
</dbReference>
<dbReference type="GO" id="GO:0002949">
    <property type="term" value="P:tRNA threonylcarbamoyladenosine modification"/>
    <property type="evidence" value="ECO:0007669"/>
    <property type="project" value="InterPro"/>
</dbReference>
<evidence type="ECO:0000256" key="10">
    <source>
        <dbReference type="ARBA" id="ARBA00032441"/>
    </source>
</evidence>
<keyword evidence="5" id="KW-0819">tRNA processing</keyword>
<evidence type="ECO:0000256" key="8">
    <source>
        <dbReference type="ARBA" id="ARBA00022840"/>
    </source>
</evidence>
<dbReference type="NCBIfam" id="TIGR00150">
    <property type="entry name" value="T6A_YjeE"/>
    <property type="match status" value="1"/>
</dbReference>
<evidence type="ECO:0000256" key="2">
    <source>
        <dbReference type="ARBA" id="ARBA00007599"/>
    </source>
</evidence>
<organism evidence="11 12">
    <name type="scientific">Tistlia consotensis USBA 355</name>
    <dbReference type="NCBI Taxonomy" id="560819"/>
    <lineage>
        <taxon>Bacteria</taxon>
        <taxon>Pseudomonadati</taxon>
        <taxon>Pseudomonadota</taxon>
        <taxon>Alphaproteobacteria</taxon>
        <taxon>Rhodospirillales</taxon>
        <taxon>Rhodovibrionaceae</taxon>
        <taxon>Tistlia</taxon>
    </lineage>
</organism>
<keyword evidence="8" id="KW-0067">ATP-binding</keyword>
<dbReference type="EMBL" id="FWZX01000001">
    <property type="protein sequence ID" value="SME94117.1"/>
    <property type="molecule type" value="Genomic_DNA"/>
</dbReference>
<evidence type="ECO:0000256" key="7">
    <source>
        <dbReference type="ARBA" id="ARBA00022741"/>
    </source>
</evidence>
<dbReference type="GO" id="GO:0046872">
    <property type="term" value="F:metal ion binding"/>
    <property type="evidence" value="ECO:0007669"/>
    <property type="project" value="UniProtKB-KW"/>
</dbReference>
<dbReference type="STRING" id="560819.SAMN05428998_101645"/>
<evidence type="ECO:0000256" key="9">
    <source>
        <dbReference type="ARBA" id="ARBA00022842"/>
    </source>
</evidence>